<dbReference type="EMBL" id="MU864411">
    <property type="protein sequence ID" value="KAK4187015.1"/>
    <property type="molecule type" value="Genomic_DNA"/>
</dbReference>
<dbReference type="AlphaFoldDB" id="A0AAN7AIL2"/>
<organism evidence="2 3">
    <name type="scientific">Podospora australis</name>
    <dbReference type="NCBI Taxonomy" id="1536484"/>
    <lineage>
        <taxon>Eukaryota</taxon>
        <taxon>Fungi</taxon>
        <taxon>Dikarya</taxon>
        <taxon>Ascomycota</taxon>
        <taxon>Pezizomycotina</taxon>
        <taxon>Sordariomycetes</taxon>
        <taxon>Sordariomycetidae</taxon>
        <taxon>Sordariales</taxon>
        <taxon>Podosporaceae</taxon>
        <taxon>Podospora</taxon>
    </lineage>
</organism>
<name>A0AAN7AIL2_9PEZI</name>
<dbReference type="Proteomes" id="UP001302126">
    <property type="component" value="Unassembled WGS sequence"/>
</dbReference>
<gene>
    <name evidence="2" type="ORF">QBC35DRAFT_452733</name>
</gene>
<evidence type="ECO:0000256" key="1">
    <source>
        <dbReference type="SAM" id="SignalP"/>
    </source>
</evidence>
<proteinExistence type="predicted"/>
<reference evidence="2" key="2">
    <citation type="submission" date="2023-05" db="EMBL/GenBank/DDBJ databases">
        <authorList>
            <consortium name="Lawrence Berkeley National Laboratory"/>
            <person name="Steindorff A."/>
            <person name="Hensen N."/>
            <person name="Bonometti L."/>
            <person name="Westerberg I."/>
            <person name="Brannstrom I.O."/>
            <person name="Guillou S."/>
            <person name="Cros-Aarteil S."/>
            <person name="Calhoun S."/>
            <person name="Haridas S."/>
            <person name="Kuo A."/>
            <person name="Mondo S."/>
            <person name="Pangilinan J."/>
            <person name="Riley R."/>
            <person name="Labutti K."/>
            <person name="Andreopoulos B."/>
            <person name="Lipzen A."/>
            <person name="Chen C."/>
            <person name="Yanf M."/>
            <person name="Daum C."/>
            <person name="Ng V."/>
            <person name="Clum A."/>
            <person name="Ohm R."/>
            <person name="Martin F."/>
            <person name="Silar P."/>
            <person name="Natvig D."/>
            <person name="Lalanne C."/>
            <person name="Gautier V."/>
            <person name="Ament-Velasquez S.L."/>
            <person name="Kruys A."/>
            <person name="Hutchinson M.I."/>
            <person name="Powell A.J."/>
            <person name="Barry K."/>
            <person name="Miller A.N."/>
            <person name="Grigoriev I.V."/>
            <person name="Debuchy R."/>
            <person name="Gladieux P."/>
            <person name="Thoren M.H."/>
            <person name="Johannesson H."/>
        </authorList>
    </citation>
    <scope>NUCLEOTIDE SEQUENCE</scope>
    <source>
        <strain evidence="2">PSN309</strain>
    </source>
</reference>
<reference evidence="2" key="1">
    <citation type="journal article" date="2023" name="Mol. Phylogenet. Evol.">
        <title>Genome-scale phylogeny and comparative genomics of the fungal order Sordariales.</title>
        <authorList>
            <person name="Hensen N."/>
            <person name="Bonometti L."/>
            <person name="Westerberg I."/>
            <person name="Brannstrom I.O."/>
            <person name="Guillou S."/>
            <person name="Cros-Aarteil S."/>
            <person name="Calhoun S."/>
            <person name="Haridas S."/>
            <person name="Kuo A."/>
            <person name="Mondo S."/>
            <person name="Pangilinan J."/>
            <person name="Riley R."/>
            <person name="LaButti K."/>
            <person name="Andreopoulos B."/>
            <person name="Lipzen A."/>
            <person name="Chen C."/>
            <person name="Yan M."/>
            <person name="Daum C."/>
            <person name="Ng V."/>
            <person name="Clum A."/>
            <person name="Steindorff A."/>
            <person name="Ohm R.A."/>
            <person name="Martin F."/>
            <person name="Silar P."/>
            <person name="Natvig D.O."/>
            <person name="Lalanne C."/>
            <person name="Gautier V."/>
            <person name="Ament-Velasquez S.L."/>
            <person name="Kruys A."/>
            <person name="Hutchinson M.I."/>
            <person name="Powell A.J."/>
            <person name="Barry K."/>
            <person name="Miller A.N."/>
            <person name="Grigoriev I.V."/>
            <person name="Debuchy R."/>
            <person name="Gladieux P."/>
            <person name="Hiltunen Thoren M."/>
            <person name="Johannesson H."/>
        </authorList>
    </citation>
    <scope>NUCLEOTIDE SEQUENCE</scope>
    <source>
        <strain evidence="2">PSN309</strain>
    </source>
</reference>
<sequence length="259" mass="29302">MAKLLLGLTLLAPYALAVHLPAPTDVSPNAVNARQISQIREGLKKGRIIPDSKSTSFSQLPEYLYLQLNFFDIDLQWWSGEDATTFAVAVDMGAKLPPCATVGSPNLVLIDLTNGKESTTNMTYVLAITMSDFSPDFGRTTEQYYEEIAEYWDEPAIALDGLSRLRFGFWWIRSGIFVMFRAANGTRERLSTDPYHAPRKWHPWDLRKHAKENGLDPIAATYFLVDWQDPETRCPTDEARWQTEFNPRNPTPVSSSLNP</sequence>
<protein>
    <submittedName>
        <fullName evidence="2">Uncharacterized protein</fullName>
    </submittedName>
</protein>
<accession>A0AAN7AIL2</accession>
<keyword evidence="1" id="KW-0732">Signal</keyword>
<comment type="caution">
    <text evidence="2">The sequence shown here is derived from an EMBL/GenBank/DDBJ whole genome shotgun (WGS) entry which is preliminary data.</text>
</comment>
<feature type="signal peptide" evidence="1">
    <location>
        <begin position="1"/>
        <end position="17"/>
    </location>
</feature>
<evidence type="ECO:0000313" key="2">
    <source>
        <dbReference type="EMBL" id="KAK4187015.1"/>
    </source>
</evidence>
<keyword evidence="3" id="KW-1185">Reference proteome</keyword>
<feature type="chain" id="PRO_5042965102" evidence="1">
    <location>
        <begin position="18"/>
        <end position="259"/>
    </location>
</feature>
<evidence type="ECO:0000313" key="3">
    <source>
        <dbReference type="Proteomes" id="UP001302126"/>
    </source>
</evidence>